<dbReference type="InterPro" id="IPR012951">
    <property type="entry name" value="BBE"/>
</dbReference>
<protein>
    <submittedName>
        <fullName evidence="4">BBE domain-containing protein</fullName>
    </submittedName>
</protein>
<comment type="caution">
    <text evidence="4">The sequence shown here is derived from an EMBL/GenBank/DDBJ whole genome shotgun (WGS) entry which is preliminary data.</text>
</comment>
<name>A0ABT1PED7_9ACTN</name>
<dbReference type="SUPFAM" id="SSF55103">
    <property type="entry name" value="FAD-linked oxidases, C-terminal domain"/>
    <property type="match status" value="1"/>
</dbReference>
<dbReference type="Gene3D" id="3.40.462.20">
    <property type="match status" value="1"/>
</dbReference>
<accession>A0ABT1PED7</accession>
<dbReference type="Proteomes" id="UP001206206">
    <property type="component" value="Unassembled WGS sequence"/>
</dbReference>
<dbReference type="InterPro" id="IPR016164">
    <property type="entry name" value="FAD-linked_Oxase-like_C"/>
</dbReference>
<evidence type="ECO:0000259" key="3">
    <source>
        <dbReference type="Pfam" id="PF08031"/>
    </source>
</evidence>
<evidence type="ECO:0000313" key="5">
    <source>
        <dbReference type="Proteomes" id="UP001206206"/>
    </source>
</evidence>
<keyword evidence="1" id="KW-0285">Flavoprotein</keyword>
<evidence type="ECO:0000256" key="2">
    <source>
        <dbReference type="ARBA" id="ARBA00022827"/>
    </source>
</evidence>
<dbReference type="RefSeq" id="WP_255929094.1">
    <property type="nucleotide sequence ID" value="NZ_JANFNH010000019.1"/>
</dbReference>
<sequence length="231" mass="24620">MQAIDGTSPHSQRSAWPRAATGRAFPAPLRGRHVAHVRIIHAGDAAEGERLVAPLRAVGPRLIDTVADMPYGACGSIHNEPSQPMSYHASSTLVRELDADAVNSLLALAGPGAPDRCIVEIRHLGGALARRPAVPNAVGNRDARYVVGFLSKLAPGTDLTGVLALHERLLKVTQPWSAGQSLNFLYGTNATADQVRGAYDPAAYRRLAELKAIYDPGNLFRLNHNIPPTAP</sequence>
<organism evidence="4 5">
    <name type="scientific">Streptantibioticus rubrisoli</name>
    <dbReference type="NCBI Taxonomy" id="1387313"/>
    <lineage>
        <taxon>Bacteria</taxon>
        <taxon>Bacillati</taxon>
        <taxon>Actinomycetota</taxon>
        <taxon>Actinomycetes</taxon>
        <taxon>Kitasatosporales</taxon>
        <taxon>Streptomycetaceae</taxon>
        <taxon>Streptantibioticus</taxon>
    </lineage>
</organism>
<keyword evidence="5" id="KW-1185">Reference proteome</keyword>
<dbReference type="Pfam" id="PF08031">
    <property type="entry name" value="BBE"/>
    <property type="match status" value="1"/>
</dbReference>
<keyword evidence="2" id="KW-0274">FAD</keyword>
<gene>
    <name evidence="4" type="ORF">NON19_17315</name>
</gene>
<dbReference type="EMBL" id="JANFNH010000019">
    <property type="protein sequence ID" value="MCQ4043730.1"/>
    <property type="molecule type" value="Genomic_DNA"/>
</dbReference>
<evidence type="ECO:0000256" key="1">
    <source>
        <dbReference type="ARBA" id="ARBA00022630"/>
    </source>
</evidence>
<proteinExistence type="predicted"/>
<feature type="domain" description="Berberine/berberine-like" evidence="3">
    <location>
        <begin position="204"/>
        <end position="227"/>
    </location>
</feature>
<evidence type="ECO:0000313" key="4">
    <source>
        <dbReference type="EMBL" id="MCQ4043730.1"/>
    </source>
</evidence>
<reference evidence="4 5" key="1">
    <citation type="submission" date="2022-06" db="EMBL/GenBank/DDBJ databases">
        <title>Draft genome sequence of type strain Streptomyces rubrisoli DSM 42083.</title>
        <authorList>
            <person name="Duangmal K."/>
            <person name="Klaysubun C."/>
        </authorList>
    </citation>
    <scope>NUCLEOTIDE SEQUENCE [LARGE SCALE GENOMIC DNA]</scope>
    <source>
        <strain evidence="4 5">DSM 42083</strain>
    </source>
</reference>